<name>A0A543K3V0_9RHOB</name>
<organism evidence="1 2">
    <name type="scientific">Roseinatronobacter monicus</name>
    <dbReference type="NCBI Taxonomy" id="393481"/>
    <lineage>
        <taxon>Bacteria</taxon>
        <taxon>Pseudomonadati</taxon>
        <taxon>Pseudomonadota</taxon>
        <taxon>Alphaproteobacteria</taxon>
        <taxon>Rhodobacterales</taxon>
        <taxon>Paracoccaceae</taxon>
        <taxon>Roseinatronobacter</taxon>
    </lineage>
</organism>
<accession>A0A543K3V0</accession>
<comment type="caution">
    <text evidence="1">The sequence shown here is derived from an EMBL/GenBank/DDBJ whole genome shotgun (WGS) entry which is preliminary data.</text>
</comment>
<sequence length="89" mass="10344">MSRELNAVLAELIGSARAIVDREVRVMEDAVMRLERAERSAALNRWPEGERWRELANDDFVRLKRSVDYLYEGEIARDAAGRQVVRLTR</sequence>
<gene>
    <name evidence="1" type="ORF">BD293_4430</name>
</gene>
<proteinExistence type="predicted"/>
<dbReference type="AlphaFoldDB" id="A0A543K3V0"/>
<dbReference type="OrthoDB" id="7775038at2"/>
<dbReference type="Proteomes" id="UP000320582">
    <property type="component" value="Unassembled WGS sequence"/>
</dbReference>
<keyword evidence="2" id="KW-1185">Reference proteome</keyword>
<protein>
    <submittedName>
        <fullName evidence="1">Uncharacterized protein</fullName>
    </submittedName>
</protein>
<evidence type="ECO:0000313" key="2">
    <source>
        <dbReference type="Proteomes" id="UP000320582"/>
    </source>
</evidence>
<evidence type="ECO:0000313" key="1">
    <source>
        <dbReference type="EMBL" id="TQM89749.1"/>
    </source>
</evidence>
<dbReference type="RefSeq" id="WP_142085793.1">
    <property type="nucleotide sequence ID" value="NZ_VFPT01000005.1"/>
</dbReference>
<reference evidence="1 2" key="1">
    <citation type="submission" date="2019-06" db="EMBL/GenBank/DDBJ databases">
        <title>Genomic Encyclopedia of Archaeal and Bacterial Type Strains, Phase II (KMG-II): from individual species to whole genera.</title>
        <authorList>
            <person name="Goeker M."/>
        </authorList>
    </citation>
    <scope>NUCLEOTIDE SEQUENCE [LARGE SCALE GENOMIC DNA]</scope>
    <source>
        <strain evidence="1 2">DSM 18423</strain>
    </source>
</reference>
<dbReference type="EMBL" id="VFPT01000005">
    <property type="protein sequence ID" value="TQM89749.1"/>
    <property type="molecule type" value="Genomic_DNA"/>
</dbReference>